<dbReference type="EMBL" id="JANBPT010000038">
    <property type="protein sequence ID" value="KAJ1929337.1"/>
    <property type="molecule type" value="Genomic_DNA"/>
</dbReference>
<sequence length="68" mass="7603">MARLPMTSRGLVLGISAGIYFGYALYDSVAAELRARDAQLAYRTYESRKQLELGLPRELRDEPSNAPL</sequence>
<proteinExistence type="predicted"/>
<gene>
    <name evidence="1" type="ORF">IWQ60_001256</name>
</gene>
<name>A0A9W8AH04_9FUNG</name>
<accession>A0A9W8AH04</accession>
<reference evidence="1" key="1">
    <citation type="submission" date="2022-07" db="EMBL/GenBank/DDBJ databases">
        <title>Phylogenomic reconstructions and comparative analyses of Kickxellomycotina fungi.</title>
        <authorList>
            <person name="Reynolds N.K."/>
            <person name="Stajich J.E."/>
            <person name="Barry K."/>
            <person name="Grigoriev I.V."/>
            <person name="Crous P."/>
            <person name="Smith M.E."/>
        </authorList>
    </citation>
    <scope>NUCLEOTIDE SEQUENCE</scope>
    <source>
        <strain evidence="1">RSA 861</strain>
    </source>
</reference>
<dbReference type="AlphaFoldDB" id="A0A9W8AH04"/>
<dbReference type="Proteomes" id="UP001150569">
    <property type="component" value="Unassembled WGS sequence"/>
</dbReference>
<comment type="caution">
    <text evidence="1">The sequence shown here is derived from an EMBL/GenBank/DDBJ whole genome shotgun (WGS) entry which is preliminary data.</text>
</comment>
<protein>
    <submittedName>
        <fullName evidence="1">Uncharacterized protein</fullName>
    </submittedName>
</protein>
<evidence type="ECO:0000313" key="2">
    <source>
        <dbReference type="Proteomes" id="UP001150569"/>
    </source>
</evidence>
<evidence type="ECO:0000313" key="1">
    <source>
        <dbReference type="EMBL" id="KAJ1929337.1"/>
    </source>
</evidence>
<organism evidence="1 2">
    <name type="scientific">Tieghemiomyces parasiticus</name>
    <dbReference type="NCBI Taxonomy" id="78921"/>
    <lineage>
        <taxon>Eukaryota</taxon>
        <taxon>Fungi</taxon>
        <taxon>Fungi incertae sedis</taxon>
        <taxon>Zoopagomycota</taxon>
        <taxon>Kickxellomycotina</taxon>
        <taxon>Dimargaritomycetes</taxon>
        <taxon>Dimargaritales</taxon>
        <taxon>Dimargaritaceae</taxon>
        <taxon>Tieghemiomyces</taxon>
    </lineage>
</organism>
<keyword evidence="2" id="KW-1185">Reference proteome</keyword>